<protein>
    <recommendedName>
        <fullName evidence="4">Chromosome partition protein Smc</fullName>
    </recommendedName>
</protein>
<keyword evidence="3" id="KW-1185">Reference proteome</keyword>
<evidence type="ECO:0008006" key="4">
    <source>
        <dbReference type="Google" id="ProtNLM"/>
    </source>
</evidence>
<proteinExistence type="predicted"/>
<keyword evidence="1" id="KW-0175">Coiled coil</keyword>
<dbReference type="Proteomes" id="UP000186351">
    <property type="component" value="Chromosome"/>
</dbReference>
<feature type="coiled-coil region" evidence="1">
    <location>
        <begin position="152"/>
        <end position="186"/>
    </location>
</feature>
<reference evidence="3" key="1">
    <citation type="submission" date="2016-04" db="EMBL/GenBank/DDBJ databases">
        <title>Complete Genome Sequences of Twelve Strains of a Stable Defined Moderately Diverse Mouse Microbiota 2 (sDMDMm2).</title>
        <authorList>
            <person name="Uchimura Y."/>
            <person name="Wyss M."/>
            <person name="Brugiroux S."/>
            <person name="Limenitakis J.P."/>
            <person name="Stecher B."/>
            <person name="McCoy K.D."/>
            <person name="Macpherson A.J."/>
        </authorList>
    </citation>
    <scope>NUCLEOTIDE SEQUENCE [LARGE SCALE GENOMIC DNA]</scope>
    <source>
        <strain evidence="3">YL27</strain>
    </source>
</reference>
<accession>A0A1B1S6W0</accession>
<dbReference type="KEGG" id="pary:A4V02_01480"/>
<sequence>MKHITAILILSAAIAACAPKEPTESRQDLMEASRQELATAVSERDMLFALVKEIAVDMEEMKRLENIISVTPVSAESDVREYSQLRNDMSALKRSLNQRRQRLAEVEEQLQQSGLFTDDLQDVIDIMRKQLDIQASEIKTLNTRLLKANSSIAELNTTIDSLNHSIDKANNQRDSIGRNAARFEEELYTCYYIVESKSALKDMHIIESGFLRPTRLTRDFDNSAFIAGDKRSLGALKMTSDKARLLSNHPDYSYEIIDNDNTKMLIIKDPENFWSHTNYLVIQTD</sequence>
<dbReference type="OrthoDB" id="597123at2"/>
<gene>
    <name evidence="2" type="ORF">A4V02_01480</name>
</gene>
<feature type="coiled-coil region" evidence="1">
    <location>
        <begin position="82"/>
        <end position="113"/>
    </location>
</feature>
<evidence type="ECO:0000313" key="3">
    <source>
        <dbReference type="Proteomes" id="UP000186351"/>
    </source>
</evidence>
<dbReference type="RefSeq" id="WP_068959932.1">
    <property type="nucleotide sequence ID" value="NZ_CAMSDF010000030.1"/>
</dbReference>
<accession>A0A1Z2XEX7</accession>
<name>A0A1B1S6W0_9BACT</name>
<dbReference type="PROSITE" id="PS51257">
    <property type="entry name" value="PROKAR_LIPOPROTEIN"/>
    <property type="match status" value="1"/>
</dbReference>
<dbReference type="STRING" id="1796646.A4V02_01480"/>
<dbReference type="GeneID" id="65535507"/>
<evidence type="ECO:0000313" key="2">
    <source>
        <dbReference type="EMBL" id="ANU62535.1"/>
    </source>
</evidence>
<evidence type="ECO:0000256" key="1">
    <source>
        <dbReference type="SAM" id="Coils"/>
    </source>
</evidence>
<dbReference type="Gene3D" id="1.10.287.1490">
    <property type="match status" value="1"/>
</dbReference>
<organism evidence="2 3">
    <name type="scientific">Muribaculum intestinale</name>
    <dbReference type="NCBI Taxonomy" id="1796646"/>
    <lineage>
        <taxon>Bacteria</taxon>
        <taxon>Pseudomonadati</taxon>
        <taxon>Bacteroidota</taxon>
        <taxon>Bacteroidia</taxon>
        <taxon>Bacteroidales</taxon>
        <taxon>Muribaculaceae</taxon>
        <taxon>Muribaculum</taxon>
    </lineage>
</organism>
<dbReference type="AlphaFoldDB" id="A0A1B1S6W0"/>
<dbReference type="EMBL" id="CP015402">
    <property type="protein sequence ID" value="ANU62535.1"/>
    <property type="molecule type" value="Genomic_DNA"/>
</dbReference>